<dbReference type="GO" id="GO:0031402">
    <property type="term" value="F:sodium ion binding"/>
    <property type="evidence" value="ECO:0007669"/>
    <property type="project" value="UniProtKB-UniRule"/>
</dbReference>
<dbReference type="NCBIfam" id="TIGR02121">
    <property type="entry name" value="Na_Pro_sym"/>
    <property type="match status" value="1"/>
</dbReference>
<gene>
    <name evidence="17" type="primary">putP</name>
    <name evidence="17" type="ORF">CNF02_01760</name>
</gene>
<feature type="transmembrane region" description="Helical" evidence="16">
    <location>
        <begin position="396"/>
        <end position="416"/>
    </location>
</feature>
<dbReference type="NCBIfam" id="TIGR00813">
    <property type="entry name" value="sss"/>
    <property type="match status" value="1"/>
</dbReference>
<protein>
    <recommendedName>
        <fullName evidence="13 16">Sodium/proline symporter</fullName>
    </recommendedName>
    <alternativeName>
        <fullName evidence="14 16">Proline permease</fullName>
    </alternativeName>
</protein>
<comment type="function">
    <text evidence="16">Catalyzes the sodium-dependent uptake of extracellular L-proline.</text>
</comment>
<dbReference type="FunFam" id="1.20.1730.10:FF:000002">
    <property type="entry name" value="Sodium/proline symporter"/>
    <property type="match status" value="1"/>
</dbReference>
<keyword evidence="16" id="KW-0029">Amino-acid transport</keyword>
<evidence type="ECO:0000256" key="16">
    <source>
        <dbReference type="RuleBase" id="RU366012"/>
    </source>
</evidence>
<feature type="transmembrane region" description="Helical" evidence="16">
    <location>
        <begin position="6"/>
        <end position="26"/>
    </location>
</feature>
<dbReference type="PANTHER" id="PTHR48086:SF3">
    <property type="entry name" value="SODIUM_PROLINE SYMPORTER"/>
    <property type="match status" value="1"/>
</dbReference>
<dbReference type="GO" id="GO:0005886">
    <property type="term" value="C:plasma membrane"/>
    <property type="evidence" value="ECO:0007669"/>
    <property type="project" value="UniProtKB-SubCell"/>
</dbReference>
<dbReference type="CDD" id="cd11475">
    <property type="entry name" value="SLC5sbd_PutP"/>
    <property type="match status" value="1"/>
</dbReference>
<evidence type="ECO:0000256" key="8">
    <source>
        <dbReference type="ARBA" id="ARBA00023053"/>
    </source>
</evidence>
<evidence type="ECO:0000256" key="11">
    <source>
        <dbReference type="ARBA" id="ARBA00023201"/>
    </source>
</evidence>
<feature type="transmembrane region" description="Helical" evidence="16">
    <location>
        <begin position="421"/>
        <end position="439"/>
    </location>
</feature>
<dbReference type="Gene3D" id="1.20.1730.10">
    <property type="entry name" value="Sodium/glucose cotransporter"/>
    <property type="match status" value="1"/>
</dbReference>
<evidence type="ECO:0000256" key="13">
    <source>
        <dbReference type="ARBA" id="ARBA00067214"/>
    </source>
</evidence>
<dbReference type="EMBL" id="NTJZ01000001">
    <property type="protein sequence ID" value="PDH35458.1"/>
    <property type="molecule type" value="Genomic_DNA"/>
</dbReference>
<feature type="transmembrane region" description="Helical" evidence="16">
    <location>
        <begin position="46"/>
        <end position="70"/>
    </location>
</feature>
<feature type="transmembrane region" description="Helical" evidence="16">
    <location>
        <begin position="229"/>
        <end position="251"/>
    </location>
</feature>
<dbReference type="Pfam" id="PF00474">
    <property type="entry name" value="SSF"/>
    <property type="match status" value="1"/>
</dbReference>
<evidence type="ECO:0000256" key="9">
    <source>
        <dbReference type="ARBA" id="ARBA00023065"/>
    </source>
</evidence>
<evidence type="ECO:0000256" key="2">
    <source>
        <dbReference type="ARBA" id="ARBA00006434"/>
    </source>
</evidence>
<proteinExistence type="inferred from homology"/>
<sequence length="492" mass="53244">MIFDPPLLIAFLVYLLLILFLGVKAYKRTHSLGDYILGGRKLGSVVTALSVGASDMSGWLLLGLPGAIYLGGISEVWIGIGLVIGAYCNWLLVAKPLRLYSQRANNSLTLPDYFENRFNDKSRVLRVISALVILLFFTFYTASGLVGGAILFESSFGLEYSLALLAGAFIIVVYTFVGGFLAVAWTDAFQAMLMLAALLITPIAVINEAGGAGTVLDQLEQINSENTNWFANLTLLGFISLIAWGLGYAGQPHILARFMAVEDPQKLNSSKWIAMSWMVVVLFGSVSTGLAGITYFVGQPLANPETVFIILSQSLFNPWIAGIITAAILSAIMSTIDSQLLVSSSVISEDFYRVFVRPKASEKELLLVSRIAVVVIALLALAIASDRNSRVLELVSYAWAGFGAAFGPVIIFSLFWRSMTAISAVIGMVVGAVTVVVWSNLSGGLFELYEIVPGFLFSSLSIVFVNLFKLEQNESILSQYDDVQDSLAASDY</sequence>
<evidence type="ECO:0000256" key="5">
    <source>
        <dbReference type="ARBA" id="ARBA00022692"/>
    </source>
</evidence>
<organism evidence="17 18">
    <name type="scientific">OM182 bacterium MED-G28</name>
    <dbReference type="NCBI Taxonomy" id="1986256"/>
    <lineage>
        <taxon>Bacteria</taxon>
        <taxon>Pseudomonadati</taxon>
        <taxon>Pseudomonadota</taxon>
        <taxon>Gammaproteobacteria</taxon>
        <taxon>OMG group</taxon>
        <taxon>OM182 clade</taxon>
    </lineage>
</organism>
<keyword evidence="9 16" id="KW-0406">Ion transport</keyword>
<keyword evidence="5 16" id="KW-0812">Transmembrane</keyword>
<dbReference type="InterPro" id="IPR001734">
    <property type="entry name" value="Na/solute_symporter"/>
</dbReference>
<dbReference type="AlphaFoldDB" id="A0A2A5WGR3"/>
<feature type="transmembrane region" description="Helical" evidence="16">
    <location>
        <begin position="316"/>
        <end position="336"/>
    </location>
</feature>
<evidence type="ECO:0000313" key="18">
    <source>
        <dbReference type="Proteomes" id="UP000219329"/>
    </source>
</evidence>
<dbReference type="PROSITE" id="PS00456">
    <property type="entry name" value="NA_SOLUT_SYMP_1"/>
    <property type="match status" value="1"/>
</dbReference>
<keyword evidence="16" id="KW-0997">Cell inner membrane</keyword>
<dbReference type="InterPro" id="IPR038377">
    <property type="entry name" value="Na/Glc_symporter_sf"/>
</dbReference>
<comment type="similarity">
    <text evidence="2 15">Belongs to the sodium:solute symporter (SSF) (TC 2.A.21) family.</text>
</comment>
<feature type="transmembrane region" description="Helical" evidence="16">
    <location>
        <begin position="272"/>
        <end position="296"/>
    </location>
</feature>
<name>A0A2A5WGR3_9GAMM</name>
<evidence type="ECO:0000256" key="7">
    <source>
        <dbReference type="ARBA" id="ARBA00022989"/>
    </source>
</evidence>
<evidence type="ECO:0000256" key="6">
    <source>
        <dbReference type="ARBA" id="ARBA00022847"/>
    </source>
</evidence>
<keyword evidence="6 16" id="KW-0769">Symport</keyword>
<feature type="transmembrane region" description="Helical" evidence="16">
    <location>
        <begin position="191"/>
        <end position="209"/>
    </location>
</feature>
<evidence type="ECO:0000256" key="15">
    <source>
        <dbReference type="RuleBase" id="RU362091"/>
    </source>
</evidence>
<feature type="transmembrane region" description="Helical" evidence="16">
    <location>
        <begin position="365"/>
        <end position="384"/>
    </location>
</feature>
<dbReference type="PANTHER" id="PTHR48086">
    <property type="entry name" value="SODIUM/PROLINE SYMPORTER-RELATED"/>
    <property type="match status" value="1"/>
</dbReference>
<evidence type="ECO:0000256" key="4">
    <source>
        <dbReference type="ARBA" id="ARBA00022475"/>
    </source>
</evidence>
<evidence type="ECO:0000256" key="14">
    <source>
        <dbReference type="ARBA" id="ARBA00082709"/>
    </source>
</evidence>
<keyword evidence="7 16" id="KW-1133">Transmembrane helix</keyword>
<accession>A0A2A5WGR3</accession>
<dbReference type="InterPro" id="IPR011851">
    <property type="entry name" value="Na/Pro_symporter"/>
</dbReference>
<evidence type="ECO:0000256" key="1">
    <source>
        <dbReference type="ARBA" id="ARBA00004651"/>
    </source>
</evidence>
<comment type="subcellular location">
    <subcellularLocation>
        <location evidence="16">Cell inner membrane</location>
        <topology evidence="16">Multi-pass membrane protein</topology>
    </subcellularLocation>
    <subcellularLocation>
        <location evidence="1">Cell membrane</location>
        <topology evidence="1">Multi-pass membrane protein</topology>
    </subcellularLocation>
</comment>
<evidence type="ECO:0000256" key="3">
    <source>
        <dbReference type="ARBA" id="ARBA00022448"/>
    </source>
</evidence>
<keyword evidence="8 16" id="KW-0915">Sodium</keyword>
<feature type="transmembrane region" description="Helical" evidence="16">
    <location>
        <begin position="127"/>
        <end position="152"/>
    </location>
</feature>
<keyword evidence="11 16" id="KW-0739">Sodium transport</keyword>
<dbReference type="InterPro" id="IPR050277">
    <property type="entry name" value="Sodium:Solute_Symporter"/>
</dbReference>
<dbReference type="GO" id="GO:0005298">
    <property type="term" value="F:proline:sodium symporter activity"/>
    <property type="evidence" value="ECO:0007669"/>
    <property type="project" value="UniProtKB-UniRule"/>
</dbReference>
<comment type="caution">
    <text evidence="17">The sequence shown here is derived from an EMBL/GenBank/DDBJ whole genome shotgun (WGS) entry which is preliminary data.</text>
</comment>
<dbReference type="GO" id="GO:0015193">
    <property type="term" value="F:L-proline transmembrane transporter activity"/>
    <property type="evidence" value="ECO:0007669"/>
    <property type="project" value="TreeGrafter"/>
</dbReference>
<evidence type="ECO:0000256" key="10">
    <source>
        <dbReference type="ARBA" id="ARBA00023136"/>
    </source>
</evidence>
<dbReference type="PROSITE" id="PS50283">
    <property type="entry name" value="NA_SOLUT_SYMP_3"/>
    <property type="match status" value="1"/>
</dbReference>
<dbReference type="InterPro" id="IPR018212">
    <property type="entry name" value="Na/solute_symporter_CS"/>
</dbReference>
<dbReference type="Proteomes" id="UP000219329">
    <property type="component" value="Unassembled WGS sequence"/>
</dbReference>
<keyword evidence="4" id="KW-1003">Cell membrane</keyword>
<feature type="transmembrane region" description="Helical" evidence="16">
    <location>
        <begin position="164"/>
        <end position="184"/>
    </location>
</feature>
<keyword evidence="3 16" id="KW-0813">Transport</keyword>
<reference evidence="17 18" key="1">
    <citation type="submission" date="2017-08" db="EMBL/GenBank/DDBJ databases">
        <title>Fine stratification of microbial communities through a metagenomic profile of the photic zone.</title>
        <authorList>
            <person name="Haro-Moreno J.M."/>
            <person name="Lopez-Perez M."/>
            <person name="De La Torre J."/>
            <person name="Picazo A."/>
            <person name="Camacho A."/>
            <person name="Rodriguez-Valera F."/>
        </authorList>
    </citation>
    <scope>NUCLEOTIDE SEQUENCE [LARGE SCALE GENOMIC DNA]</scope>
    <source>
        <strain evidence="17">MED-G28</strain>
    </source>
</reference>
<evidence type="ECO:0000313" key="17">
    <source>
        <dbReference type="EMBL" id="PDH35458.1"/>
    </source>
</evidence>
<feature type="transmembrane region" description="Helical" evidence="16">
    <location>
        <begin position="76"/>
        <end position="93"/>
    </location>
</feature>
<comment type="catalytic activity">
    <reaction evidence="12">
        <text>L-proline(in) + Na(+)(in) = L-proline(out) + Na(+)(out)</text>
        <dbReference type="Rhea" id="RHEA:28967"/>
        <dbReference type="ChEBI" id="CHEBI:29101"/>
        <dbReference type="ChEBI" id="CHEBI:60039"/>
    </reaction>
</comment>
<keyword evidence="10 16" id="KW-0472">Membrane</keyword>
<feature type="transmembrane region" description="Helical" evidence="16">
    <location>
        <begin position="451"/>
        <end position="468"/>
    </location>
</feature>
<evidence type="ECO:0000256" key="12">
    <source>
        <dbReference type="ARBA" id="ARBA00033708"/>
    </source>
</evidence>
<dbReference type="GO" id="GO:0015824">
    <property type="term" value="P:proline transport"/>
    <property type="evidence" value="ECO:0007669"/>
    <property type="project" value="UniProtKB-UniRule"/>
</dbReference>